<dbReference type="AlphaFoldDB" id="A0A1Z5KMF5"/>
<keyword evidence="2" id="KW-1185">Reference proteome</keyword>
<dbReference type="EMBL" id="BDSP01000257">
    <property type="protein sequence ID" value="GAX27510.1"/>
    <property type="molecule type" value="Genomic_DNA"/>
</dbReference>
<dbReference type="InParanoid" id="A0A1Z5KMF5"/>
<evidence type="ECO:0000313" key="2">
    <source>
        <dbReference type="Proteomes" id="UP000198406"/>
    </source>
</evidence>
<sequence length="536" mass="60334">MLLESVPPEDALLPWNLPHSVVDAIITEALHQFFTSNSDGKSTEEEISCSSRYTMEFPRIGRASDLLGSAPDPEFFRQARRIDPYREDLTKIGHGAEYQIPQDGAYLMANDVWGRPTPSDFWGSSPTPHHKSPFVNHIPIDSSFLEPFAVPETREVAVSSLSNDDVDKQPSQWNSDAKNAEIFHFRLPMNIVGLMQGVIADVDSRMSIFKVTLPRNLIIQILSEAVTTMKEDEHRQEAVYIDADSYHQNLETNVLQEHCGIQDDYIVDTLRNSNTYQQVDDPISETLHCPGPLNEAPNFQHADNLLSTDTVQERDEITSFERQDVVRTERTEEMNPVASSAHLNPDDTTIQHLSEEAIEQIRTEIDTALELSKEEFVQEIRTAETKTMQGIQEVKKQIECLSESLTGLAPTENQEKHEALDPEKVHSSQVVRASFVQHLIAARNAQTQTTSDEPVHKATVMDTSTMRSVAESYVSNLRQCVKRGSIFYGATAHAVKEIESEIHAAIKSELKTPKLFEVPAVVATKKTPRSRRFFEA</sequence>
<name>A0A1Z5KMF5_FISSO</name>
<reference evidence="1 2" key="1">
    <citation type="journal article" date="2015" name="Plant Cell">
        <title>Oil accumulation by the oleaginous diatom Fistulifera solaris as revealed by the genome and transcriptome.</title>
        <authorList>
            <person name="Tanaka T."/>
            <person name="Maeda Y."/>
            <person name="Veluchamy A."/>
            <person name="Tanaka M."/>
            <person name="Abida H."/>
            <person name="Marechal E."/>
            <person name="Bowler C."/>
            <person name="Muto M."/>
            <person name="Sunaga Y."/>
            <person name="Tanaka M."/>
            <person name="Yoshino T."/>
            <person name="Taniguchi T."/>
            <person name="Fukuda Y."/>
            <person name="Nemoto M."/>
            <person name="Matsumoto M."/>
            <person name="Wong P.S."/>
            <person name="Aburatani S."/>
            <person name="Fujibuchi W."/>
        </authorList>
    </citation>
    <scope>NUCLEOTIDE SEQUENCE [LARGE SCALE GENOMIC DNA]</scope>
    <source>
        <strain evidence="1 2">JPCC DA0580</strain>
    </source>
</reference>
<proteinExistence type="predicted"/>
<dbReference type="Proteomes" id="UP000198406">
    <property type="component" value="Unassembled WGS sequence"/>
</dbReference>
<comment type="caution">
    <text evidence="1">The sequence shown here is derived from an EMBL/GenBank/DDBJ whole genome shotgun (WGS) entry which is preliminary data.</text>
</comment>
<accession>A0A1Z5KMF5</accession>
<organism evidence="1 2">
    <name type="scientific">Fistulifera solaris</name>
    <name type="common">Oleaginous diatom</name>
    <dbReference type="NCBI Taxonomy" id="1519565"/>
    <lineage>
        <taxon>Eukaryota</taxon>
        <taxon>Sar</taxon>
        <taxon>Stramenopiles</taxon>
        <taxon>Ochrophyta</taxon>
        <taxon>Bacillariophyta</taxon>
        <taxon>Bacillariophyceae</taxon>
        <taxon>Bacillariophycidae</taxon>
        <taxon>Naviculales</taxon>
        <taxon>Naviculaceae</taxon>
        <taxon>Fistulifera</taxon>
    </lineage>
</organism>
<evidence type="ECO:0000313" key="1">
    <source>
        <dbReference type="EMBL" id="GAX27510.1"/>
    </source>
</evidence>
<protein>
    <submittedName>
        <fullName evidence="1">Uncharacterized protein</fullName>
    </submittedName>
</protein>
<gene>
    <name evidence="1" type="ORF">FisN_23Hh022</name>
</gene>